<dbReference type="InterPro" id="IPR045058">
    <property type="entry name" value="GIMA/IAN/Toc"/>
</dbReference>
<evidence type="ECO:0000313" key="7">
    <source>
        <dbReference type="Proteomes" id="UP001652640"/>
    </source>
</evidence>
<feature type="region of interest" description="Disordered" evidence="4">
    <location>
        <begin position="1"/>
        <end position="26"/>
    </location>
</feature>
<organism evidence="7 10">
    <name type="scientific">Odocoileus virginianus</name>
    <name type="common">White-tailed deer</name>
    <dbReference type="NCBI Taxonomy" id="9874"/>
    <lineage>
        <taxon>Eukaryota</taxon>
        <taxon>Metazoa</taxon>
        <taxon>Chordata</taxon>
        <taxon>Craniata</taxon>
        <taxon>Vertebrata</taxon>
        <taxon>Euteleostomi</taxon>
        <taxon>Mammalia</taxon>
        <taxon>Eutheria</taxon>
        <taxon>Laurasiatheria</taxon>
        <taxon>Artiodactyla</taxon>
        <taxon>Ruminantia</taxon>
        <taxon>Pecora</taxon>
        <taxon>Cervidae</taxon>
        <taxon>Odocoileinae</taxon>
        <taxon>Odocoileus</taxon>
    </lineage>
</organism>
<evidence type="ECO:0000313" key="10">
    <source>
        <dbReference type="RefSeq" id="XP_070320774.1"/>
    </source>
</evidence>
<keyword evidence="5" id="KW-1133">Transmembrane helix</keyword>
<accession>A0ABM4HYY2</accession>
<dbReference type="Pfam" id="PF04548">
    <property type="entry name" value="AIG1"/>
    <property type="match status" value="1"/>
</dbReference>
<dbReference type="CDD" id="cd01852">
    <property type="entry name" value="AIG1"/>
    <property type="match status" value="1"/>
</dbReference>
<evidence type="ECO:0000313" key="8">
    <source>
        <dbReference type="RefSeq" id="XP_070320772.1"/>
    </source>
</evidence>
<keyword evidence="7" id="KW-1185">Reference proteome</keyword>
<dbReference type="Gene3D" id="3.40.50.300">
    <property type="entry name" value="P-loop containing nucleotide triphosphate hydrolases"/>
    <property type="match status" value="1"/>
</dbReference>
<dbReference type="RefSeq" id="XP_070320774.1">
    <property type="nucleotide sequence ID" value="XM_070464673.1"/>
</dbReference>
<evidence type="ECO:0000259" key="6">
    <source>
        <dbReference type="PROSITE" id="PS51720"/>
    </source>
</evidence>
<keyword evidence="3" id="KW-0342">GTP-binding</keyword>
<keyword evidence="5" id="KW-0472">Membrane</keyword>
<evidence type="ECO:0000256" key="1">
    <source>
        <dbReference type="ARBA" id="ARBA00008535"/>
    </source>
</evidence>
<dbReference type="Proteomes" id="UP001652640">
    <property type="component" value="Unplaced"/>
</dbReference>
<evidence type="ECO:0000256" key="3">
    <source>
        <dbReference type="ARBA" id="ARBA00023134"/>
    </source>
</evidence>
<feature type="compositionally biased region" description="Basic and acidic residues" evidence="4">
    <location>
        <begin position="8"/>
        <end position="26"/>
    </location>
</feature>
<evidence type="ECO:0000313" key="9">
    <source>
        <dbReference type="RefSeq" id="XP_070320773.1"/>
    </source>
</evidence>
<evidence type="ECO:0000256" key="5">
    <source>
        <dbReference type="SAM" id="Phobius"/>
    </source>
</evidence>
<keyword evidence="5" id="KW-0812">Transmembrane</keyword>
<comment type="similarity">
    <text evidence="1">Belongs to the TRAFAC class TrmE-Era-EngA-EngB-Septin-like GTPase superfamily. AIG1/Toc34/Toc159-like paraseptin GTPase family. IAN subfamily.</text>
</comment>
<reference evidence="8 9" key="1">
    <citation type="submission" date="2025-05" db="UniProtKB">
        <authorList>
            <consortium name="RefSeq"/>
        </authorList>
    </citation>
    <scope>IDENTIFICATION</scope>
    <source>
        <tissue evidence="8 9">Tongue muscle</tissue>
    </source>
</reference>
<protein>
    <submittedName>
        <fullName evidence="8 9">GTPase IMAP family member 1-like isoform X1</fullName>
    </submittedName>
</protein>
<dbReference type="InterPro" id="IPR006703">
    <property type="entry name" value="G_AIG1"/>
</dbReference>
<dbReference type="PROSITE" id="PS51720">
    <property type="entry name" value="G_AIG1"/>
    <property type="match status" value="1"/>
</dbReference>
<keyword evidence="2" id="KW-0547">Nucleotide-binding</keyword>
<gene>
    <name evidence="8 9 10" type="primary">LOC110123117</name>
</gene>
<feature type="transmembrane region" description="Helical" evidence="5">
    <location>
        <begin position="351"/>
        <end position="367"/>
    </location>
</feature>
<dbReference type="RefSeq" id="XP_070320773.1">
    <property type="nucleotide sequence ID" value="XM_070464672.1"/>
</dbReference>
<evidence type="ECO:0000256" key="2">
    <source>
        <dbReference type="ARBA" id="ARBA00022741"/>
    </source>
</evidence>
<dbReference type="InterPro" id="IPR027417">
    <property type="entry name" value="P-loop_NTPase"/>
</dbReference>
<sequence length="376" mass="41459">MKAVPLAKWKETAHHTQNQRESKDEGLLGSPVRACHQERQAPQGAGATTNQKEHGSESIYCLSTQAPPGTFRVIMGGRKMPRDEENAYGFPEFRSAPQERRLRLLLVGRSGTGKSATGNSILQRKHFLSRLAATAVTRACATGSCRWASWDVEILDTPDLFSPEVAQADPGFEERARCYLLSAPGPHAVLLVTQLGRFTAQDLRAWRGVKALFGADIAARAVVVFTRREDLARGSLQQYVRDTDNSALRELVAECGGRCCAFDNRAADGEREAQVGELMGLVEELVRDHGGAPYTNDVYRLAQTLGGLSPEERLLRVAERLAARTPTWPRRWPLAGLWRWPKAGPGTRCKLGLAALMGALFLLYLLCRRRPEAMTA</sequence>
<name>A0ABM4HYY2_ODOVR</name>
<dbReference type="RefSeq" id="XP_070320772.1">
    <property type="nucleotide sequence ID" value="XM_070464671.1"/>
</dbReference>
<dbReference type="PANTHER" id="PTHR10903:SF74">
    <property type="entry name" value="GTPASE IMAP FAMILY MEMBER 1"/>
    <property type="match status" value="1"/>
</dbReference>
<evidence type="ECO:0000256" key="4">
    <source>
        <dbReference type="SAM" id="MobiDB-lite"/>
    </source>
</evidence>
<proteinExistence type="inferred from homology"/>
<dbReference type="GeneID" id="110123117"/>
<dbReference type="SUPFAM" id="SSF52540">
    <property type="entry name" value="P-loop containing nucleoside triphosphate hydrolases"/>
    <property type="match status" value="1"/>
</dbReference>
<feature type="domain" description="AIG1-type G" evidence="6">
    <location>
        <begin position="99"/>
        <end position="303"/>
    </location>
</feature>
<dbReference type="PANTHER" id="PTHR10903">
    <property type="entry name" value="GTPASE, IMAP FAMILY MEMBER-RELATED"/>
    <property type="match status" value="1"/>
</dbReference>